<keyword evidence="2" id="KW-1185">Reference proteome</keyword>
<dbReference type="AlphaFoldDB" id="A0ABD1U9D6"/>
<accession>A0ABD1U9D6</accession>
<protein>
    <submittedName>
        <fullName evidence="1">Uncharacterized protein</fullName>
    </submittedName>
</protein>
<gene>
    <name evidence="1" type="ORF">Fot_25505</name>
</gene>
<proteinExistence type="predicted"/>
<name>A0ABD1U9D6_9LAMI</name>
<evidence type="ECO:0000313" key="1">
    <source>
        <dbReference type="EMBL" id="KAL2521582.1"/>
    </source>
</evidence>
<dbReference type="Proteomes" id="UP001604277">
    <property type="component" value="Unassembled WGS sequence"/>
</dbReference>
<evidence type="ECO:0000313" key="2">
    <source>
        <dbReference type="Proteomes" id="UP001604277"/>
    </source>
</evidence>
<reference evidence="2" key="1">
    <citation type="submission" date="2024-07" db="EMBL/GenBank/DDBJ databases">
        <title>Two chromosome-level genome assemblies of Korean endemic species Abeliophyllum distichum and Forsythia ovata (Oleaceae).</title>
        <authorList>
            <person name="Jang H."/>
        </authorList>
    </citation>
    <scope>NUCLEOTIDE SEQUENCE [LARGE SCALE GENOMIC DNA]</scope>
</reference>
<dbReference type="EMBL" id="JBFOLJ010000007">
    <property type="protein sequence ID" value="KAL2521582.1"/>
    <property type="molecule type" value="Genomic_DNA"/>
</dbReference>
<comment type="caution">
    <text evidence="1">The sequence shown here is derived from an EMBL/GenBank/DDBJ whole genome shotgun (WGS) entry which is preliminary data.</text>
</comment>
<organism evidence="1 2">
    <name type="scientific">Forsythia ovata</name>
    <dbReference type="NCBI Taxonomy" id="205694"/>
    <lineage>
        <taxon>Eukaryota</taxon>
        <taxon>Viridiplantae</taxon>
        <taxon>Streptophyta</taxon>
        <taxon>Embryophyta</taxon>
        <taxon>Tracheophyta</taxon>
        <taxon>Spermatophyta</taxon>
        <taxon>Magnoliopsida</taxon>
        <taxon>eudicotyledons</taxon>
        <taxon>Gunneridae</taxon>
        <taxon>Pentapetalae</taxon>
        <taxon>asterids</taxon>
        <taxon>lamiids</taxon>
        <taxon>Lamiales</taxon>
        <taxon>Oleaceae</taxon>
        <taxon>Forsythieae</taxon>
        <taxon>Forsythia</taxon>
    </lineage>
</organism>
<sequence length="161" mass="17942">MDKKHRGPPAALKLGSAKEPTKLVRFFIPPSNDIGNLVFDSLVPSPQPVSNIFWEGLCQDSPVPFKDCSDKVIVASSSLANPSKTASVSGSRTLCESDTESECSLYSCLDRCWLNIVEKMSTRPPLSAGRERKLMEDEHCSKLKGKFFLYTIPYHVVYRNK</sequence>